<dbReference type="PANTHER" id="PTHR33321:SF12">
    <property type="entry name" value="PLANT BASIC SECRETORY PROTEIN (BSP) FAMILY PROTEIN"/>
    <property type="match status" value="1"/>
</dbReference>
<dbReference type="Pfam" id="PF04450">
    <property type="entry name" value="BSP"/>
    <property type="match status" value="1"/>
</dbReference>
<proteinExistence type="predicted"/>
<gene>
    <name evidence="2" type="ORF">GCM10011379_52570</name>
</gene>
<evidence type="ECO:0000313" key="3">
    <source>
        <dbReference type="Proteomes" id="UP000627292"/>
    </source>
</evidence>
<protein>
    <recommendedName>
        <fullName evidence="4">Secretory protein</fullName>
    </recommendedName>
</protein>
<accession>A0A917MYQ4</accession>
<feature type="signal peptide" evidence="1">
    <location>
        <begin position="1"/>
        <end position="21"/>
    </location>
</feature>
<sequence>MKRWIMAAAILLPLLKPHTGAAQSKWDEIKEQGIVSRDTFTRQGFTLIFINKSAGFNTATGKRMVDAYFTVYPKQAALYNQHTTRKVIFIIDPEYKGVAATAGGIVRFSPEWMQNHPEDIDVVTHEVMHIAQGYPDGAGPGWITEGIADYVRYSMGVDNAGGNWALPDYNKNQHYENAYRVTARFLAWIEKHKKAGLVQKLDAAMRSKTYSGQFWQKQTGSTVDELWKEYAANPAL</sequence>
<evidence type="ECO:0000256" key="1">
    <source>
        <dbReference type="SAM" id="SignalP"/>
    </source>
</evidence>
<dbReference type="Proteomes" id="UP000627292">
    <property type="component" value="Unassembled WGS sequence"/>
</dbReference>
<dbReference type="InterPro" id="IPR007541">
    <property type="entry name" value="Uncharacterised_BSP"/>
</dbReference>
<reference evidence="2" key="1">
    <citation type="journal article" date="2014" name="Int. J. Syst. Evol. Microbiol.">
        <title>Complete genome sequence of Corynebacterium casei LMG S-19264T (=DSM 44701T), isolated from a smear-ripened cheese.</title>
        <authorList>
            <consortium name="US DOE Joint Genome Institute (JGI-PGF)"/>
            <person name="Walter F."/>
            <person name="Albersmeier A."/>
            <person name="Kalinowski J."/>
            <person name="Ruckert C."/>
        </authorList>
    </citation>
    <scope>NUCLEOTIDE SEQUENCE</scope>
    <source>
        <strain evidence="2">CGMCC 1.15290</strain>
    </source>
</reference>
<dbReference type="AlphaFoldDB" id="A0A917MYQ4"/>
<name>A0A917MYQ4_9BACT</name>
<evidence type="ECO:0008006" key="4">
    <source>
        <dbReference type="Google" id="ProtNLM"/>
    </source>
</evidence>
<reference evidence="2" key="2">
    <citation type="submission" date="2020-09" db="EMBL/GenBank/DDBJ databases">
        <authorList>
            <person name="Sun Q."/>
            <person name="Zhou Y."/>
        </authorList>
    </citation>
    <scope>NUCLEOTIDE SEQUENCE</scope>
    <source>
        <strain evidence="2">CGMCC 1.15290</strain>
    </source>
</reference>
<feature type="chain" id="PRO_5036711888" description="Secretory protein" evidence="1">
    <location>
        <begin position="22"/>
        <end position="236"/>
    </location>
</feature>
<dbReference type="RefSeq" id="WP_188958224.1">
    <property type="nucleotide sequence ID" value="NZ_BMIB01000006.1"/>
</dbReference>
<organism evidence="2 3">
    <name type="scientific">Filimonas zeae</name>
    <dbReference type="NCBI Taxonomy" id="1737353"/>
    <lineage>
        <taxon>Bacteria</taxon>
        <taxon>Pseudomonadati</taxon>
        <taxon>Bacteroidota</taxon>
        <taxon>Chitinophagia</taxon>
        <taxon>Chitinophagales</taxon>
        <taxon>Chitinophagaceae</taxon>
        <taxon>Filimonas</taxon>
    </lineage>
</organism>
<keyword evidence="3" id="KW-1185">Reference proteome</keyword>
<dbReference type="PANTHER" id="PTHR33321">
    <property type="match status" value="1"/>
</dbReference>
<keyword evidence="1" id="KW-0732">Signal</keyword>
<evidence type="ECO:0000313" key="2">
    <source>
        <dbReference type="EMBL" id="GGH80944.1"/>
    </source>
</evidence>
<comment type="caution">
    <text evidence="2">The sequence shown here is derived from an EMBL/GenBank/DDBJ whole genome shotgun (WGS) entry which is preliminary data.</text>
</comment>
<dbReference type="EMBL" id="BMIB01000006">
    <property type="protein sequence ID" value="GGH80944.1"/>
    <property type="molecule type" value="Genomic_DNA"/>
</dbReference>